<dbReference type="InterPro" id="IPR000719">
    <property type="entry name" value="Prot_kinase_dom"/>
</dbReference>
<comment type="caution">
    <text evidence="3">The sequence shown here is derived from an EMBL/GenBank/DDBJ whole genome shotgun (WGS) entry which is preliminary data.</text>
</comment>
<evidence type="ECO:0000313" key="4">
    <source>
        <dbReference type="Proteomes" id="UP000626109"/>
    </source>
</evidence>
<dbReference type="GO" id="GO:0004672">
    <property type="term" value="F:protein kinase activity"/>
    <property type="evidence" value="ECO:0007669"/>
    <property type="project" value="InterPro"/>
</dbReference>
<feature type="transmembrane region" description="Helical" evidence="1">
    <location>
        <begin position="38"/>
        <end position="58"/>
    </location>
</feature>
<dbReference type="PANTHER" id="PTHR45890:SF1">
    <property type="entry name" value="AARF DOMAIN CONTAINING KINASE 2"/>
    <property type="match status" value="1"/>
</dbReference>
<dbReference type="InterPro" id="IPR011009">
    <property type="entry name" value="Kinase-like_dom_sf"/>
</dbReference>
<dbReference type="InterPro" id="IPR004147">
    <property type="entry name" value="ABC1_dom"/>
</dbReference>
<proteinExistence type="predicted"/>
<feature type="transmembrane region" description="Helical" evidence="1">
    <location>
        <begin position="101"/>
        <end position="120"/>
    </location>
</feature>
<sequence length="608" mass="67335">MVPLEESVQPMLLAVGRFPEMHSRSRSTSTVASSWRTAASRVVAGSSVAMCGAGMLLLSTDLGMRRDLLKEDGRGYEAPASLLSAGDGEYTPRRLDLCRRAFWLLWSFSLVLLLSPWALLSKDFCEAAYYRLVYEAICYSRSAALAKWSQWASVRLDLFPATLCNLLAQLQASAPTHSFAHTLLELHCAGLLAPPGEEHSEQHIHSIEGLPLASGSIAQVHLAKCGQEAVVVKVRHPRVNEELVLDFQIMLSAANTIHTWVPLLRWMNAPATVSQFEAAMSGQCDLSQEAVHLSRFRKKFKRRQAWAVFPRPISASPAVLVETLESGVLMSEFVTSWRGREIPASELADAHFVIARGEDVYLQMLLVDNFMHADLHPGNMLFRKAFCSSLLVLLLIVHHVGPSGKPQIVILDAGMAADLTTAERKTFIGLLQAIGDGRQTYEPAKAQHVLNACCGFALVGVVKLLGDWVAGVFFVRLAFAGRRAFISDVKTMCSKDCLGYGTGLNIGKVIREMMQLMYRHSVPIDGNYATLIANMLCLEGMARDLEPRFNVLDVAYPLLRAHQLLGDHAFQRVFATAQWLLPLPLWEASYRLTMYAALNGEQLKRYQI</sequence>
<protein>
    <recommendedName>
        <fullName evidence="2">Protein kinase domain-containing protein</fullName>
    </recommendedName>
</protein>
<feature type="domain" description="Protein kinase" evidence="2">
    <location>
        <begin position="206"/>
        <end position="565"/>
    </location>
</feature>
<dbReference type="AlphaFoldDB" id="A0A813J7M3"/>
<accession>A0A813J7M3</accession>
<dbReference type="PANTHER" id="PTHR45890">
    <property type="entry name" value="AARF DOMAIN CONTAINING KINASE 2 (PREDICTED)"/>
    <property type="match status" value="1"/>
</dbReference>
<keyword evidence="1" id="KW-1133">Transmembrane helix</keyword>
<name>A0A813J7M3_POLGL</name>
<gene>
    <name evidence="3" type="ORF">PGLA2088_LOCUS17152</name>
</gene>
<dbReference type="SUPFAM" id="SSF56112">
    <property type="entry name" value="Protein kinase-like (PK-like)"/>
    <property type="match status" value="1"/>
</dbReference>
<keyword evidence="1" id="KW-0472">Membrane</keyword>
<organism evidence="3 4">
    <name type="scientific">Polarella glacialis</name>
    <name type="common">Dinoflagellate</name>
    <dbReference type="NCBI Taxonomy" id="89957"/>
    <lineage>
        <taxon>Eukaryota</taxon>
        <taxon>Sar</taxon>
        <taxon>Alveolata</taxon>
        <taxon>Dinophyceae</taxon>
        <taxon>Suessiales</taxon>
        <taxon>Suessiaceae</taxon>
        <taxon>Polarella</taxon>
    </lineage>
</organism>
<dbReference type="Pfam" id="PF03109">
    <property type="entry name" value="ABC1"/>
    <property type="match status" value="1"/>
</dbReference>
<evidence type="ECO:0000313" key="3">
    <source>
        <dbReference type="EMBL" id="CAE8669299.1"/>
    </source>
</evidence>
<reference evidence="3" key="1">
    <citation type="submission" date="2021-02" db="EMBL/GenBank/DDBJ databases">
        <authorList>
            <person name="Dougan E. K."/>
            <person name="Rhodes N."/>
            <person name="Thang M."/>
            <person name="Chan C."/>
        </authorList>
    </citation>
    <scope>NUCLEOTIDE SEQUENCE</scope>
</reference>
<dbReference type="InterPro" id="IPR052402">
    <property type="entry name" value="ADCK_kinase"/>
</dbReference>
<evidence type="ECO:0000256" key="1">
    <source>
        <dbReference type="SAM" id="Phobius"/>
    </source>
</evidence>
<dbReference type="GO" id="GO:0005524">
    <property type="term" value="F:ATP binding"/>
    <property type="evidence" value="ECO:0007669"/>
    <property type="project" value="InterPro"/>
</dbReference>
<dbReference type="PROSITE" id="PS50011">
    <property type="entry name" value="PROTEIN_KINASE_DOM"/>
    <property type="match status" value="1"/>
</dbReference>
<keyword evidence="1" id="KW-0812">Transmembrane</keyword>
<evidence type="ECO:0000259" key="2">
    <source>
        <dbReference type="PROSITE" id="PS50011"/>
    </source>
</evidence>
<dbReference type="Proteomes" id="UP000626109">
    <property type="component" value="Unassembled WGS sequence"/>
</dbReference>
<dbReference type="EMBL" id="CAJNNW010022421">
    <property type="protein sequence ID" value="CAE8669299.1"/>
    <property type="molecule type" value="Genomic_DNA"/>
</dbReference>